<evidence type="ECO:0000256" key="4">
    <source>
        <dbReference type="ARBA" id="ARBA00023163"/>
    </source>
</evidence>
<accession>A0A7J7DAI1</accession>
<dbReference type="EMBL" id="JAAARO010000009">
    <property type="protein sequence ID" value="KAF5743301.1"/>
    <property type="molecule type" value="Genomic_DNA"/>
</dbReference>
<evidence type="ECO:0000313" key="7">
    <source>
        <dbReference type="EMBL" id="KAF5743301.1"/>
    </source>
</evidence>
<dbReference type="GO" id="GO:0046983">
    <property type="term" value="F:protein dimerization activity"/>
    <property type="evidence" value="ECO:0007669"/>
    <property type="project" value="InterPro"/>
</dbReference>
<dbReference type="PANTHER" id="PTHR11945:SF176">
    <property type="entry name" value="MADS-BOX TRANSCRIPTION FACTOR FAMILY PROTEIN"/>
    <property type="match status" value="1"/>
</dbReference>
<reference evidence="7 8" key="1">
    <citation type="journal article" date="2020" name="Nat. Commun.">
        <title>Genome of Tripterygium wilfordii and identification of cytochrome P450 involved in triptolide biosynthesis.</title>
        <authorList>
            <person name="Tu L."/>
            <person name="Su P."/>
            <person name="Zhang Z."/>
            <person name="Gao L."/>
            <person name="Wang J."/>
            <person name="Hu T."/>
            <person name="Zhou J."/>
            <person name="Zhang Y."/>
            <person name="Zhao Y."/>
            <person name="Liu Y."/>
            <person name="Song Y."/>
            <person name="Tong Y."/>
            <person name="Lu Y."/>
            <person name="Yang J."/>
            <person name="Xu C."/>
            <person name="Jia M."/>
            <person name="Peters R.J."/>
            <person name="Huang L."/>
            <person name="Gao W."/>
        </authorList>
    </citation>
    <scope>NUCLEOTIDE SEQUENCE [LARGE SCALE GENOMIC DNA]</scope>
    <source>
        <strain evidence="8">cv. XIE 37</strain>
        <tissue evidence="7">Leaf</tissue>
    </source>
</reference>
<keyword evidence="4" id="KW-0804">Transcription</keyword>
<dbReference type="GO" id="GO:0005634">
    <property type="term" value="C:nucleus"/>
    <property type="evidence" value="ECO:0007669"/>
    <property type="project" value="UniProtKB-SubCell"/>
</dbReference>
<keyword evidence="5" id="KW-0539">Nucleus</keyword>
<evidence type="ECO:0000259" key="6">
    <source>
        <dbReference type="PROSITE" id="PS50066"/>
    </source>
</evidence>
<dbReference type="Pfam" id="PF00319">
    <property type="entry name" value="SRF-TF"/>
    <property type="match status" value="1"/>
</dbReference>
<comment type="caution">
    <text evidence="7">The sequence shown here is derived from an EMBL/GenBank/DDBJ whole genome shotgun (WGS) entry which is preliminary data.</text>
</comment>
<dbReference type="Gene3D" id="3.40.1810.10">
    <property type="entry name" value="Transcription factor, MADS-box"/>
    <property type="match status" value="1"/>
</dbReference>
<protein>
    <submittedName>
        <fullName evidence="7">Agamous-like MADS-box protein AGL14</fullName>
    </submittedName>
</protein>
<dbReference type="PANTHER" id="PTHR11945">
    <property type="entry name" value="MADS BOX PROTEIN"/>
    <property type="match status" value="1"/>
</dbReference>
<evidence type="ECO:0000256" key="5">
    <source>
        <dbReference type="ARBA" id="ARBA00023242"/>
    </source>
</evidence>
<gene>
    <name evidence="7" type="ORF">HS088_TW09G01367</name>
</gene>
<dbReference type="AlphaFoldDB" id="A0A7J7DAI1"/>
<dbReference type="InterPro" id="IPR002100">
    <property type="entry name" value="TF_MADSbox"/>
</dbReference>
<dbReference type="Proteomes" id="UP000593562">
    <property type="component" value="Unassembled WGS sequence"/>
</dbReference>
<dbReference type="InterPro" id="IPR036879">
    <property type="entry name" value="TF_MADSbox_sf"/>
</dbReference>
<evidence type="ECO:0000313" key="8">
    <source>
        <dbReference type="Proteomes" id="UP000593562"/>
    </source>
</evidence>
<dbReference type="GO" id="GO:0000981">
    <property type="term" value="F:DNA-binding transcription factor activity, RNA polymerase II-specific"/>
    <property type="evidence" value="ECO:0007669"/>
    <property type="project" value="TreeGrafter"/>
</dbReference>
<dbReference type="SUPFAM" id="SSF55455">
    <property type="entry name" value="SRF-like"/>
    <property type="match status" value="1"/>
</dbReference>
<feature type="domain" description="MADS-box" evidence="6">
    <location>
        <begin position="1"/>
        <end position="40"/>
    </location>
</feature>
<sequence>MELMSNEQSRMRTYQKRKKGLMKMTYEFSTLCGVEVCVIIHEDRSAGVETWPKNPNEVKGIIDKHRSVESQDLRGKNPKTYLIFSLLKLDPSYLRKRENSST</sequence>
<comment type="subcellular location">
    <subcellularLocation>
        <location evidence="1">Nucleus</location>
    </subcellularLocation>
</comment>
<keyword evidence="3" id="KW-0238">DNA-binding</keyword>
<dbReference type="InParanoid" id="A0A7J7DAI1"/>
<evidence type="ECO:0000256" key="3">
    <source>
        <dbReference type="ARBA" id="ARBA00023125"/>
    </source>
</evidence>
<organism evidence="7 8">
    <name type="scientific">Tripterygium wilfordii</name>
    <name type="common">Thunder God vine</name>
    <dbReference type="NCBI Taxonomy" id="458696"/>
    <lineage>
        <taxon>Eukaryota</taxon>
        <taxon>Viridiplantae</taxon>
        <taxon>Streptophyta</taxon>
        <taxon>Embryophyta</taxon>
        <taxon>Tracheophyta</taxon>
        <taxon>Spermatophyta</taxon>
        <taxon>Magnoliopsida</taxon>
        <taxon>eudicotyledons</taxon>
        <taxon>Gunneridae</taxon>
        <taxon>Pentapetalae</taxon>
        <taxon>rosids</taxon>
        <taxon>fabids</taxon>
        <taxon>Celastrales</taxon>
        <taxon>Celastraceae</taxon>
        <taxon>Tripterygium</taxon>
    </lineage>
</organism>
<dbReference type="FunCoup" id="A0A7J7DAI1">
    <property type="interactions" value="26"/>
</dbReference>
<evidence type="ECO:0000256" key="1">
    <source>
        <dbReference type="ARBA" id="ARBA00004123"/>
    </source>
</evidence>
<dbReference type="SMART" id="SM00432">
    <property type="entry name" value="MADS"/>
    <property type="match status" value="1"/>
</dbReference>
<evidence type="ECO:0000256" key="2">
    <source>
        <dbReference type="ARBA" id="ARBA00023015"/>
    </source>
</evidence>
<dbReference type="GO" id="GO:0000978">
    <property type="term" value="F:RNA polymerase II cis-regulatory region sequence-specific DNA binding"/>
    <property type="evidence" value="ECO:0007669"/>
    <property type="project" value="TreeGrafter"/>
</dbReference>
<proteinExistence type="predicted"/>
<keyword evidence="2" id="KW-0805">Transcription regulation</keyword>
<keyword evidence="8" id="KW-1185">Reference proteome</keyword>
<dbReference type="PROSITE" id="PS50066">
    <property type="entry name" value="MADS_BOX_2"/>
    <property type="match status" value="1"/>
</dbReference>
<name>A0A7J7DAI1_TRIWF</name>